<accession>A0A176YVF2</accession>
<dbReference type="Proteomes" id="UP000077173">
    <property type="component" value="Unassembled WGS sequence"/>
</dbReference>
<dbReference type="RefSeq" id="WP_063680485.1">
    <property type="nucleotide sequence ID" value="NZ_LSEF01000088.1"/>
</dbReference>
<comment type="caution">
    <text evidence="1">The sequence shown here is derived from an EMBL/GenBank/DDBJ whole genome shotgun (WGS) entry which is preliminary data.</text>
</comment>
<evidence type="ECO:0000313" key="1">
    <source>
        <dbReference type="EMBL" id="OAF11690.1"/>
    </source>
</evidence>
<dbReference type="EMBL" id="LSEF01000088">
    <property type="protein sequence ID" value="OAF11690.1"/>
    <property type="molecule type" value="Genomic_DNA"/>
</dbReference>
<protein>
    <recommendedName>
        <fullName evidence="3">YD repeat-containing protein</fullName>
    </recommendedName>
</protein>
<dbReference type="GeneID" id="32580848"/>
<keyword evidence="2" id="KW-1185">Reference proteome</keyword>
<evidence type="ECO:0008006" key="3">
    <source>
        <dbReference type="Google" id="ProtNLM"/>
    </source>
</evidence>
<name>A0A176YVF2_9BRAD</name>
<sequence>MSFAVGTPISDANPLPTRVAGQLLDNMGQPITPDNYTQNFTYNTDGTLASISFTDGTNTWTQNYTYNAGNVASVSRWVRS</sequence>
<dbReference type="AlphaFoldDB" id="A0A176YVF2"/>
<proteinExistence type="predicted"/>
<reference evidence="1 2" key="1">
    <citation type="submission" date="2016-02" db="EMBL/GenBank/DDBJ databases">
        <title>Draft genome sequence of the strain BR 10247T Bradyrhizobium neotropicale isolated from nodules of Centrolobium paraense.</title>
        <authorList>
            <person name="Simoes-Araujo J.L."/>
            <person name="Barauna A.C."/>
            <person name="Silva K."/>
            <person name="Zilli J.E."/>
        </authorList>
    </citation>
    <scope>NUCLEOTIDE SEQUENCE [LARGE SCALE GENOMIC DNA]</scope>
    <source>
        <strain evidence="1 2">BR 10247</strain>
    </source>
</reference>
<organism evidence="1 2">
    <name type="scientific">Bradyrhizobium neotropicale</name>
    <dbReference type="NCBI Taxonomy" id="1497615"/>
    <lineage>
        <taxon>Bacteria</taxon>
        <taxon>Pseudomonadati</taxon>
        <taxon>Pseudomonadota</taxon>
        <taxon>Alphaproteobacteria</taxon>
        <taxon>Hyphomicrobiales</taxon>
        <taxon>Nitrobacteraceae</taxon>
        <taxon>Bradyrhizobium</taxon>
    </lineage>
</organism>
<gene>
    <name evidence="1" type="ORF">AXW67_21710</name>
</gene>
<evidence type="ECO:0000313" key="2">
    <source>
        <dbReference type="Proteomes" id="UP000077173"/>
    </source>
</evidence>